<keyword evidence="4 17" id="KW-0812">Transmembrane</keyword>
<feature type="region of interest" description="Disordered" evidence="16">
    <location>
        <begin position="1"/>
        <end position="146"/>
    </location>
</feature>
<keyword evidence="7 17" id="KW-1133">Transmembrane helix</keyword>
<comment type="subcellular location">
    <subcellularLocation>
        <location evidence="1">Cell membrane</location>
        <topology evidence="1">Single-pass type II membrane protein</topology>
    </subcellularLocation>
</comment>
<feature type="compositionally biased region" description="Basic residues" evidence="16">
    <location>
        <begin position="22"/>
        <end position="32"/>
    </location>
</feature>
<evidence type="ECO:0000256" key="13">
    <source>
        <dbReference type="ARBA" id="ARBA00037126"/>
    </source>
</evidence>
<feature type="compositionally biased region" description="Basic residues" evidence="16">
    <location>
        <begin position="77"/>
        <end position="86"/>
    </location>
</feature>
<evidence type="ECO:0000256" key="14">
    <source>
        <dbReference type="ARBA" id="ARBA00038929"/>
    </source>
</evidence>
<comment type="caution">
    <text evidence="19">The sequence shown here is derived from an EMBL/GenBank/DDBJ whole genome shotgun (WGS) entry which is preliminary data.</text>
</comment>
<evidence type="ECO:0000313" key="20">
    <source>
        <dbReference type="Proteomes" id="UP000319160"/>
    </source>
</evidence>
<feature type="transmembrane region" description="Helical" evidence="17">
    <location>
        <begin position="227"/>
        <end position="247"/>
    </location>
</feature>
<organism evidence="19 20">
    <name type="scientific">Xylaria flabelliformis</name>
    <dbReference type="NCBI Taxonomy" id="2512241"/>
    <lineage>
        <taxon>Eukaryota</taxon>
        <taxon>Fungi</taxon>
        <taxon>Dikarya</taxon>
        <taxon>Ascomycota</taxon>
        <taxon>Pezizomycotina</taxon>
        <taxon>Sordariomycetes</taxon>
        <taxon>Xylariomycetidae</taxon>
        <taxon>Xylariales</taxon>
        <taxon>Xylariaceae</taxon>
        <taxon>Xylaria</taxon>
    </lineage>
</organism>
<dbReference type="AlphaFoldDB" id="A0A553I5P5"/>
<comment type="similarity">
    <text evidence="2">Belongs to the glycosyl hydrolase 5 (cellulase A) family.</text>
</comment>
<dbReference type="FunFam" id="3.20.20.80:FF:000033">
    <property type="entry name" value="Glucan 1,3-beta-glucosidase A"/>
    <property type="match status" value="1"/>
</dbReference>
<dbReference type="GO" id="GO:0009251">
    <property type="term" value="P:glucan catabolic process"/>
    <property type="evidence" value="ECO:0007669"/>
    <property type="project" value="TreeGrafter"/>
</dbReference>
<evidence type="ECO:0000256" key="4">
    <source>
        <dbReference type="ARBA" id="ARBA00022692"/>
    </source>
</evidence>
<keyword evidence="10" id="KW-0326">Glycosidase</keyword>
<evidence type="ECO:0000256" key="7">
    <source>
        <dbReference type="ARBA" id="ARBA00022989"/>
    </source>
</evidence>
<accession>A0A553I5P5</accession>
<evidence type="ECO:0000256" key="5">
    <source>
        <dbReference type="ARBA" id="ARBA00022801"/>
    </source>
</evidence>
<reference evidence="20" key="1">
    <citation type="submission" date="2019-06" db="EMBL/GenBank/DDBJ databases">
        <title>Draft genome sequence of the griseofulvin-producing fungus Xylaria cubensis strain G536.</title>
        <authorList>
            <person name="Mead M.E."/>
            <person name="Raja H.A."/>
            <person name="Steenwyk J.L."/>
            <person name="Knowles S.L."/>
            <person name="Oberlies N.H."/>
            <person name="Rokas A."/>
        </authorList>
    </citation>
    <scope>NUCLEOTIDE SEQUENCE [LARGE SCALE GENOMIC DNA]</scope>
    <source>
        <strain evidence="20">G536</strain>
    </source>
</reference>
<dbReference type="SUPFAM" id="SSF51445">
    <property type="entry name" value="(Trans)glycosidases"/>
    <property type="match status" value="1"/>
</dbReference>
<dbReference type="GO" id="GO:0009986">
    <property type="term" value="C:cell surface"/>
    <property type="evidence" value="ECO:0007669"/>
    <property type="project" value="TreeGrafter"/>
</dbReference>
<comment type="catalytic activity">
    <reaction evidence="12">
        <text>Successive hydrolysis of beta-D-glucose units from the non-reducing ends of (1-&gt;3)-beta-D-glucans, releasing alpha-glucose.</text>
        <dbReference type="EC" id="3.2.1.58"/>
    </reaction>
</comment>
<evidence type="ECO:0000256" key="6">
    <source>
        <dbReference type="ARBA" id="ARBA00022968"/>
    </source>
</evidence>
<evidence type="ECO:0000256" key="15">
    <source>
        <dbReference type="ARBA" id="ARBA00041260"/>
    </source>
</evidence>
<name>A0A553I5P5_9PEZI</name>
<dbReference type="GO" id="GO:0005576">
    <property type="term" value="C:extracellular region"/>
    <property type="evidence" value="ECO:0007669"/>
    <property type="project" value="TreeGrafter"/>
</dbReference>
<keyword evidence="5" id="KW-0378">Hydrolase</keyword>
<dbReference type="GO" id="GO:0071555">
    <property type="term" value="P:cell wall organization"/>
    <property type="evidence" value="ECO:0007669"/>
    <property type="project" value="UniProtKB-KW"/>
</dbReference>
<evidence type="ECO:0000313" key="19">
    <source>
        <dbReference type="EMBL" id="TRX95528.1"/>
    </source>
</evidence>
<evidence type="ECO:0000256" key="11">
    <source>
        <dbReference type="ARBA" id="ARBA00023316"/>
    </source>
</evidence>
<evidence type="ECO:0000256" key="12">
    <source>
        <dbReference type="ARBA" id="ARBA00036824"/>
    </source>
</evidence>
<keyword evidence="11" id="KW-0961">Cell wall biogenesis/degradation</keyword>
<keyword evidence="3" id="KW-1003">Cell membrane</keyword>
<dbReference type="InterPro" id="IPR001547">
    <property type="entry name" value="Glyco_hydro_5"/>
</dbReference>
<dbReference type="PANTHER" id="PTHR31297">
    <property type="entry name" value="GLUCAN ENDO-1,6-BETA-GLUCOSIDASE B"/>
    <property type="match status" value="1"/>
</dbReference>
<evidence type="ECO:0000256" key="10">
    <source>
        <dbReference type="ARBA" id="ARBA00023295"/>
    </source>
</evidence>
<keyword evidence="20" id="KW-1185">Reference proteome</keyword>
<dbReference type="EMBL" id="VFLP01000015">
    <property type="protein sequence ID" value="TRX95528.1"/>
    <property type="molecule type" value="Genomic_DNA"/>
</dbReference>
<gene>
    <name evidence="19" type="ORF">FHL15_003486</name>
</gene>
<dbReference type="GO" id="GO:0005886">
    <property type="term" value="C:plasma membrane"/>
    <property type="evidence" value="ECO:0007669"/>
    <property type="project" value="UniProtKB-SubCell"/>
</dbReference>
<evidence type="ECO:0000256" key="9">
    <source>
        <dbReference type="ARBA" id="ARBA00023180"/>
    </source>
</evidence>
<dbReference type="Pfam" id="PF00150">
    <property type="entry name" value="Cellulase"/>
    <property type="match status" value="1"/>
</dbReference>
<dbReference type="PANTHER" id="PTHR31297:SF34">
    <property type="entry name" value="GLUCAN 1,3-BETA-GLUCOSIDASE 2"/>
    <property type="match status" value="1"/>
</dbReference>
<evidence type="ECO:0000256" key="17">
    <source>
        <dbReference type="SAM" id="Phobius"/>
    </source>
</evidence>
<dbReference type="EC" id="3.2.1.58" evidence="14"/>
<feature type="domain" description="Glycoside hydrolase family 5" evidence="18">
    <location>
        <begin position="380"/>
        <end position="622"/>
    </location>
</feature>
<feature type="compositionally biased region" description="Basic and acidic residues" evidence="16">
    <location>
        <begin position="1"/>
        <end position="21"/>
    </location>
</feature>
<dbReference type="InterPro" id="IPR017853">
    <property type="entry name" value="GH"/>
</dbReference>
<feature type="compositionally biased region" description="Basic and acidic residues" evidence="16">
    <location>
        <begin position="119"/>
        <end position="142"/>
    </location>
</feature>
<keyword evidence="6" id="KW-0735">Signal-anchor</keyword>
<keyword evidence="9" id="KW-0325">Glycoprotein</keyword>
<keyword evidence="8 17" id="KW-0472">Membrane</keyword>
<dbReference type="Gene3D" id="3.20.20.80">
    <property type="entry name" value="Glycosidases"/>
    <property type="match status" value="1"/>
</dbReference>
<proteinExistence type="inferred from homology"/>
<protein>
    <recommendedName>
        <fullName evidence="14">glucan 1,3-beta-glucosidase</fullName>
        <ecNumber evidence="14">3.2.1.58</ecNumber>
    </recommendedName>
    <alternativeName>
        <fullName evidence="15">Exo-1,3-beta-glucanase D</fullName>
    </alternativeName>
</protein>
<evidence type="ECO:0000256" key="1">
    <source>
        <dbReference type="ARBA" id="ARBA00004401"/>
    </source>
</evidence>
<dbReference type="OrthoDB" id="62120at2759"/>
<comment type="function">
    <text evidence="13">Glucosidase involved in the degradation of cellulosic biomass. Active on lichenan.</text>
</comment>
<evidence type="ECO:0000256" key="16">
    <source>
        <dbReference type="SAM" id="MobiDB-lite"/>
    </source>
</evidence>
<feature type="compositionally biased region" description="Basic and acidic residues" evidence="16">
    <location>
        <begin position="99"/>
        <end position="109"/>
    </location>
</feature>
<evidence type="ECO:0000256" key="2">
    <source>
        <dbReference type="ARBA" id="ARBA00005641"/>
    </source>
</evidence>
<dbReference type="InterPro" id="IPR050386">
    <property type="entry name" value="Glycosyl_hydrolase_5"/>
</dbReference>
<sequence>MPSHDDHDLEPRERRHREFDSHRKHHRRRKSRDHGATSASEESSRRSKRGLSMDALAQLNEINTRGYIPEPSQARKPERKRKKDQSRRHEYAIVDAEYESPRRERERTNEAQYSDGEYDSPRRARRRQNEYSESEREPELLRRPRRTRAYMEPEIDDDDEEYARLERERRRHKKKKKRIVSGAIAEEGRSTPEIRGGIGSKESSYNSIEHEKPAHYNPPRWKKKKRWIIAGVGLVVLIIIIVVAVVVSKKNASNASKQSSDLGNIDPDSVPTAARGSYLDPFTWYDTTDLNVTYTNDTVGDLPIMGLFTDWDDSVAANDKVPALNKPWGSYAKTPARGVNLGGWLSLEPFITPSLFNYDSRLGIVDEWTLCNHLGPRTTMTTLEKHYATFVTEQTFKEIRDAGLDHIRIPYSYWAVQTYDDDPYLFRISWRYLLRGIEWARKYGLRVNLDLHGLPGSQNGWNHSGRLGPIGWLNGTNGDLNAQRSLDVHDRLSKFFAQDRYKNILAFYGLANEPQMVELSVSAVVSWTEEAFNLVRSNGVTAPVVFGDGFMGLANWQGKLTGHSDLILDVHQYVIFNNDLIKFTHQEKVNYACNDWTQQAQQSLNTATGYGPTMFAEWSQADTDCALYLTNVGWGNRWTGTYDSGNSSSEALTPMCPTKDSTCSCNSANAAYGDYSDEYKKFLLMFAEAQMTSFEKGYGWWYWTWDTESSPQWSYRQGLAAGILPAKAYDRDFNCDSDVPNFGSAGLVETY</sequence>
<evidence type="ECO:0000256" key="8">
    <source>
        <dbReference type="ARBA" id="ARBA00023136"/>
    </source>
</evidence>
<dbReference type="GO" id="GO:0004338">
    <property type="term" value="F:glucan exo-1,3-beta-glucosidase activity"/>
    <property type="evidence" value="ECO:0007669"/>
    <property type="project" value="UniProtKB-EC"/>
</dbReference>
<evidence type="ECO:0000259" key="18">
    <source>
        <dbReference type="Pfam" id="PF00150"/>
    </source>
</evidence>
<dbReference type="STRING" id="2512241.A0A553I5P5"/>
<evidence type="ECO:0000256" key="3">
    <source>
        <dbReference type="ARBA" id="ARBA00022475"/>
    </source>
</evidence>
<dbReference type="Proteomes" id="UP000319160">
    <property type="component" value="Unassembled WGS sequence"/>
</dbReference>